<evidence type="ECO:0000313" key="6">
    <source>
        <dbReference type="Proteomes" id="UP001386437"/>
    </source>
</evidence>
<evidence type="ECO:0000256" key="4">
    <source>
        <dbReference type="SAM" id="MobiDB-lite"/>
    </source>
</evidence>
<dbReference type="Pfam" id="PF12796">
    <property type="entry name" value="Ank_2"/>
    <property type="match status" value="2"/>
</dbReference>
<name>A0ABU8J4K3_9BURK</name>
<evidence type="ECO:0000256" key="1">
    <source>
        <dbReference type="ARBA" id="ARBA00022737"/>
    </source>
</evidence>
<keyword evidence="1" id="KW-0677">Repeat</keyword>
<dbReference type="SMART" id="SM00248">
    <property type="entry name" value="ANK"/>
    <property type="match status" value="4"/>
</dbReference>
<feature type="region of interest" description="Disordered" evidence="4">
    <location>
        <begin position="242"/>
        <end position="261"/>
    </location>
</feature>
<dbReference type="Proteomes" id="UP001386437">
    <property type="component" value="Unassembled WGS sequence"/>
</dbReference>
<dbReference type="Gene3D" id="1.25.40.20">
    <property type="entry name" value="Ankyrin repeat-containing domain"/>
    <property type="match status" value="2"/>
</dbReference>
<keyword evidence="6" id="KW-1185">Reference proteome</keyword>
<feature type="repeat" description="ANK" evidence="3">
    <location>
        <begin position="151"/>
        <end position="183"/>
    </location>
</feature>
<evidence type="ECO:0000256" key="2">
    <source>
        <dbReference type="ARBA" id="ARBA00023043"/>
    </source>
</evidence>
<dbReference type="PANTHER" id="PTHR24171:SF8">
    <property type="entry name" value="BRCA1-ASSOCIATED RING DOMAIN PROTEIN 1"/>
    <property type="match status" value="1"/>
</dbReference>
<proteinExistence type="predicted"/>
<dbReference type="InterPro" id="IPR036770">
    <property type="entry name" value="Ankyrin_rpt-contain_sf"/>
</dbReference>
<dbReference type="SUPFAM" id="SSF48403">
    <property type="entry name" value="Ankyrin repeat"/>
    <property type="match status" value="1"/>
</dbReference>
<comment type="caution">
    <text evidence="5">The sequence shown here is derived from an EMBL/GenBank/DDBJ whole genome shotgun (WGS) entry which is preliminary data.</text>
</comment>
<feature type="compositionally biased region" description="Polar residues" evidence="4">
    <location>
        <begin position="1"/>
        <end position="17"/>
    </location>
</feature>
<evidence type="ECO:0000256" key="3">
    <source>
        <dbReference type="PROSITE-ProRule" id="PRU00023"/>
    </source>
</evidence>
<feature type="repeat" description="ANK" evidence="3">
    <location>
        <begin position="184"/>
        <end position="216"/>
    </location>
</feature>
<keyword evidence="2 3" id="KW-0040">ANK repeat</keyword>
<dbReference type="PANTHER" id="PTHR24171">
    <property type="entry name" value="ANKYRIN REPEAT DOMAIN-CONTAINING PROTEIN 39-RELATED"/>
    <property type="match status" value="1"/>
</dbReference>
<feature type="repeat" description="ANK" evidence="3">
    <location>
        <begin position="121"/>
        <end position="153"/>
    </location>
</feature>
<reference evidence="5 6" key="1">
    <citation type="journal article" date="2022" name="Arch. Microbiol.">
        <title>Paraburkholderia bengalensis sp. nov. isolated from roots of Oryza sativa, IR64.</title>
        <authorList>
            <person name="Nag P."/>
            <person name="Mondal N."/>
            <person name="Sarkar J."/>
            <person name="Das S."/>
        </authorList>
    </citation>
    <scope>NUCLEOTIDE SEQUENCE [LARGE SCALE GENOMIC DNA]</scope>
    <source>
        <strain evidence="5 6">IR64_4_BI</strain>
    </source>
</reference>
<feature type="region of interest" description="Disordered" evidence="4">
    <location>
        <begin position="1"/>
        <end position="24"/>
    </location>
</feature>
<dbReference type="PRINTS" id="PR01415">
    <property type="entry name" value="ANKYRIN"/>
</dbReference>
<dbReference type="PROSITE" id="PS50088">
    <property type="entry name" value="ANK_REPEAT"/>
    <property type="match status" value="3"/>
</dbReference>
<organism evidence="5 6">
    <name type="scientific">Paraburkholderia bengalensis</name>
    <dbReference type="NCBI Taxonomy" id="2747562"/>
    <lineage>
        <taxon>Bacteria</taxon>
        <taxon>Pseudomonadati</taxon>
        <taxon>Pseudomonadota</taxon>
        <taxon>Betaproteobacteria</taxon>
        <taxon>Burkholderiales</taxon>
        <taxon>Burkholderiaceae</taxon>
        <taxon>Paraburkholderia</taxon>
    </lineage>
</organism>
<sequence length="261" mass="27634">MKTNSIESHPFTPSGTAISRAPGSRGGLVRWTARLSLATGMALGLLGSLPAQATPADTMIKAVKFDDVKEVKKQLANGMDPNLTDNQGIPLLVIAAREKSDKVVAALLENPKTDIEIVDKAGENAMMMAALTGDIDIVKQLIAKDAEVNKKGWAPLHYAAANGNDDIVKLLLDHDAYIDTASPNGTTPLMMAARGGHVSTVKLLLDSGADLNVKNQLGLTALDFAKTYKEPDVVDGLTARMQQMQQQAPARSPATPENSAK</sequence>
<dbReference type="PROSITE" id="PS50297">
    <property type="entry name" value="ANK_REP_REGION"/>
    <property type="match status" value="3"/>
</dbReference>
<gene>
    <name evidence="5" type="ORF">H3V53_38010</name>
</gene>
<dbReference type="EMBL" id="JACFYJ010000127">
    <property type="protein sequence ID" value="MEI6002692.1"/>
    <property type="molecule type" value="Genomic_DNA"/>
</dbReference>
<evidence type="ECO:0000313" key="5">
    <source>
        <dbReference type="EMBL" id="MEI6002692.1"/>
    </source>
</evidence>
<protein>
    <submittedName>
        <fullName evidence="5">Ankyrin repeat domain-containing protein</fullName>
    </submittedName>
</protein>
<dbReference type="InterPro" id="IPR002110">
    <property type="entry name" value="Ankyrin_rpt"/>
</dbReference>
<accession>A0ABU8J4K3</accession>
<dbReference type="RefSeq" id="WP_419539722.1">
    <property type="nucleotide sequence ID" value="NZ_JACFYJ010000127.1"/>
</dbReference>